<evidence type="ECO:0000313" key="2">
    <source>
        <dbReference type="EMBL" id="KAF0822300.1"/>
    </source>
</evidence>
<name>A0A800MU40_CYTFI</name>
<dbReference type="Proteomes" id="UP000465778">
    <property type="component" value="Unassembled WGS sequence"/>
</dbReference>
<dbReference type="Pfam" id="PF07098">
    <property type="entry name" value="DUF1360"/>
    <property type="match status" value="1"/>
</dbReference>
<dbReference type="AlphaFoldDB" id="A0A800MU40"/>
<sequence>MDITPMELLILALAAFRLTRLIVFDKITEFLRKPFLEEVEEKDENGEIEVYWVVKEGRVRSFFGELLSCYWCTGVWSAVFLYASYYLYASFAAPVLVILAVAGLAAIIETLVQKLID</sequence>
<keyword evidence="1" id="KW-1133">Transmembrane helix</keyword>
<keyword evidence="1" id="KW-0472">Membrane</keyword>
<evidence type="ECO:0000256" key="1">
    <source>
        <dbReference type="SAM" id="Phobius"/>
    </source>
</evidence>
<gene>
    <name evidence="2" type="ORF">KIS1582_3947</name>
</gene>
<proteinExistence type="predicted"/>
<dbReference type="EMBL" id="VDEM01000062">
    <property type="protein sequence ID" value="KAF0822300.1"/>
    <property type="molecule type" value="Genomic_DNA"/>
</dbReference>
<accession>A0A800MU40</accession>
<evidence type="ECO:0000313" key="3">
    <source>
        <dbReference type="Proteomes" id="UP000465778"/>
    </source>
</evidence>
<feature type="transmembrane region" description="Helical" evidence="1">
    <location>
        <begin position="62"/>
        <end position="85"/>
    </location>
</feature>
<keyword evidence="1" id="KW-0812">Transmembrane</keyword>
<feature type="transmembrane region" description="Helical" evidence="1">
    <location>
        <begin position="91"/>
        <end position="112"/>
    </location>
</feature>
<protein>
    <submittedName>
        <fullName evidence="2">Sporulation protein SpoVIF</fullName>
    </submittedName>
</protein>
<comment type="caution">
    <text evidence="2">The sequence shown here is derived from an EMBL/GenBank/DDBJ whole genome shotgun (WGS) entry which is preliminary data.</text>
</comment>
<dbReference type="InterPro" id="IPR010773">
    <property type="entry name" value="Mycophage_PG1_Gp7"/>
</dbReference>
<dbReference type="OrthoDB" id="4722315at2"/>
<organism evidence="2 3">
    <name type="scientific">Cytobacillus firmus</name>
    <name type="common">Bacillus firmus</name>
    <dbReference type="NCBI Taxonomy" id="1399"/>
    <lineage>
        <taxon>Bacteria</taxon>
        <taxon>Bacillati</taxon>
        <taxon>Bacillota</taxon>
        <taxon>Bacilli</taxon>
        <taxon>Bacillales</taxon>
        <taxon>Bacillaceae</taxon>
        <taxon>Cytobacillus</taxon>
    </lineage>
</organism>
<dbReference type="RefSeq" id="WP_159346258.1">
    <property type="nucleotide sequence ID" value="NZ_JAQZDS010000002.1"/>
</dbReference>
<reference evidence="2 3" key="1">
    <citation type="journal article" date="2020" name="G3 (Bethesda)">
        <title>Whole Genome Sequencing and Comparative Genomics of Two Nematicidal Bacillus Strains Reveals a Wide Range of Possible Virulence Factors.</title>
        <authorList>
            <person name="Susic N."/>
            <person name="Janezic S."/>
            <person name="Rupnik M."/>
            <person name="Geric Stare B."/>
        </authorList>
    </citation>
    <scope>NUCLEOTIDE SEQUENCE [LARGE SCALE GENOMIC DNA]</scope>
    <source>
        <strain evidence="2 3">I-1582</strain>
    </source>
</reference>